<reference evidence="2" key="1">
    <citation type="journal article" date="2011" name="PLoS Genet.">
        <title>Genomic analysis of the necrotrophic fungal pathogens Sclerotinia sclerotiorum and Botrytis cinerea.</title>
        <authorList>
            <person name="Amselem J."/>
            <person name="Cuomo C.A."/>
            <person name="van Kan J.A."/>
            <person name="Viaud M."/>
            <person name="Benito E.P."/>
            <person name="Couloux A."/>
            <person name="Coutinho P.M."/>
            <person name="de Vries R.P."/>
            <person name="Dyer P.S."/>
            <person name="Fillinger S."/>
            <person name="Fournier E."/>
            <person name="Gout L."/>
            <person name="Hahn M."/>
            <person name="Kohn L."/>
            <person name="Lapalu N."/>
            <person name="Plummer K.M."/>
            <person name="Pradier J.M."/>
            <person name="Quevillon E."/>
            <person name="Sharon A."/>
            <person name="Simon A."/>
            <person name="ten Have A."/>
            <person name="Tudzynski B."/>
            <person name="Tudzynski P."/>
            <person name="Wincker P."/>
            <person name="Andrew M."/>
            <person name="Anthouard V."/>
            <person name="Beever R.E."/>
            <person name="Beffa R."/>
            <person name="Benoit I."/>
            <person name="Bouzid O."/>
            <person name="Brault B."/>
            <person name="Chen Z."/>
            <person name="Choquer M."/>
            <person name="Collemare J."/>
            <person name="Cotton P."/>
            <person name="Danchin E.G."/>
            <person name="Da Silva C."/>
            <person name="Gautier A."/>
            <person name="Giraud C."/>
            <person name="Giraud T."/>
            <person name="Gonzalez C."/>
            <person name="Grossetete S."/>
            <person name="Guldener U."/>
            <person name="Henrissat B."/>
            <person name="Howlett B.J."/>
            <person name="Kodira C."/>
            <person name="Kretschmer M."/>
            <person name="Lappartient A."/>
            <person name="Leroch M."/>
            <person name="Levis C."/>
            <person name="Mauceli E."/>
            <person name="Neuveglise C."/>
            <person name="Oeser B."/>
            <person name="Pearson M."/>
            <person name="Poulain J."/>
            <person name="Poussereau N."/>
            <person name="Quesneville H."/>
            <person name="Rascle C."/>
            <person name="Schumacher J."/>
            <person name="Segurens B."/>
            <person name="Sexton A."/>
            <person name="Silva E."/>
            <person name="Sirven C."/>
            <person name="Soanes D.M."/>
            <person name="Talbot N.J."/>
            <person name="Templeton M."/>
            <person name="Yandava C."/>
            <person name="Yarden O."/>
            <person name="Zeng Q."/>
            <person name="Rollins J.A."/>
            <person name="Lebrun M.H."/>
            <person name="Dickman M."/>
        </authorList>
    </citation>
    <scope>NUCLEOTIDE SEQUENCE [LARGE SCALE GENOMIC DNA]</scope>
    <source>
        <strain evidence="2">ATCC 18683 / 1980 / Ss-1</strain>
    </source>
</reference>
<accession>A7ES22</accession>
<gene>
    <name evidence="1" type="ORF">SS1G_08127</name>
</gene>
<evidence type="ECO:0000313" key="1">
    <source>
        <dbReference type="EMBL" id="EDN92264.1"/>
    </source>
</evidence>
<protein>
    <submittedName>
        <fullName evidence="1">Uncharacterized protein</fullName>
    </submittedName>
</protein>
<dbReference type="KEGG" id="ssl:SS1G_08127"/>
<dbReference type="Proteomes" id="UP000001312">
    <property type="component" value="Unassembled WGS sequence"/>
</dbReference>
<dbReference type="EMBL" id="CH476631">
    <property type="protein sequence ID" value="EDN92264.1"/>
    <property type="molecule type" value="Genomic_DNA"/>
</dbReference>
<evidence type="ECO:0000313" key="2">
    <source>
        <dbReference type="Proteomes" id="UP000001312"/>
    </source>
</evidence>
<sequence>MSMSLSHDPGDSGLIGLSQCVQSYIRTIERAQLNLGLACGNPKSPAMVLKILGQKYLPTLNFENRAGSWGLVRLRFLAKY</sequence>
<dbReference type="AlphaFoldDB" id="A7ES22"/>
<name>A7ES22_SCLS1</name>
<dbReference type="HOGENOM" id="CLU_2591245_0_0_1"/>
<keyword evidence="2" id="KW-1185">Reference proteome</keyword>
<dbReference type="RefSeq" id="XP_001590387.1">
    <property type="nucleotide sequence ID" value="XM_001590337.1"/>
</dbReference>
<proteinExistence type="predicted"/>
<organism evidence="1 2">
    <name type="scientific">Sclerotinia sclerotiorum (strain ATCC 18683 / 1980 / Ss-1)</name>
    <name type="common">White mold</name>
    <name type="synonym">Whetzelinia sclerotiorum</name>
    <dbReference type="NCBI Taxonomy" id="665079"/>
    <lineage>
        <taxon>Eukaryota</taxon>
        <taxon>Fungi</taxon>
        <taxon>Dikarya</taxon>
        <taxon>Ascomycota</taxon>
        <taxon>Pezizomycotina</taxon>
        <taxon>Leotiomycetes</taxon>
        <taxon>Helotiales</taxon>
        <taxon>Sclerotiniaceae</taxon>
        <taxon>Sclerotinia</taxon>
    </lineage>
</organism>
<dbReference type="InParanoid" id="A7ES22"/>
<dbReference type="GeneID" id="5486553"/>